<dbReference type="Gene3D" id="2.60.200.40">
    <property type="match status" value="1"/>
</dbReference>
<dbReference type="AlphaFoldDB" id="A0A252F482"/>
<dbReference type="InterPro" id="IPR017438">
    <property type="entry name" value="ATP-NAD_kinase_N"/>
</dbReference>
<comment type="caution">
    <text evidence="1">The sequence shown here is derived from an EMBL/GenBank/DDBJ whole genome shotgun (WGS) entry which is preliminary data.</text>
</comment>
<dbReference type="Gene3D" id="3.40.50.10330">
    <property type="entry name" value="Probable inorganic polyphosphate/atp-NAD kinase, domain 1"/>
    <property type="match status" value="1"/>
</dbReference>
<reference evidence="1 2" key="1">
    <citation type="submission" date="2017-05" db="EMBL/GenBank/DDBJ databases">
        <title>Butyricicoccus porcorum sp. nov. a butyrate-producing bacterium from the swine intestinal tract.</title>
        <authorList>
            <person name="Trachsel J."/>
            <person name="Humphrey S."/>
            <person name="Allen H.K."/>
        </authorList>
    </citation>
    <scope>NUCLEOTIDE SEQUENCE [LARGE SCALE GENOMIC DNA]</scope>
    <source>
        <strain evidence="1">BB10</strain>
    </source>
</reference>
<protein>
    <recommendedName>
        <fullName evidence="3">DAGKc domain-containing protein</fullName>
    </recommendedName>
</protein>
<dbReference type="InterPro" id="IPR016064">
    <property type="entry name" value="NAD/diacylglycerol_kinase_sf"/>
</dbReference>
<dbReference type="RefSeq" id="WP_087019036.1">
    <property type="nucleotide sequence ID" value="NZ_CP178353.1"/>
</dbReference>
<sequence>MEHIFLLCAAKPHRQADSRLVARIRTAAAQTGALCLIRECRRPGDIASVICRDAARGGAMRFYVCGSDADLCAAARVASGFSNAEIGIIPDARGCDFAHSYPHADFSSPLAQLRATPRAVDMIDCNGQRFLSSVRICSPGTLSRAGGQLSPPVSLAAACDDGSLLTGAFVVAAVGNSAHSGRKTLFRYADPSDGQLDLTLQRSLPPRGTAAFIRKQFRRLTLIPHQPLYVCGDGQNFRALRLSFTAVPGCVRFLIPAARTHHLPIQLT</sequence>
<dbReference type="EMBL" id="NHOC01000005">
    <property type="protein sequence ID" value="OUM20531.1"/>
    <property type="molecule type" value="Genomic_DNA"/>
</dbReference>
<accession>A0A252F482</accession>
<proteinExistence type="predicted"/>
<dbReference type="SUPFAM" id="SSF111331">
    <property type="entry name" value="NAD kinase/diacylglycerol kinase-like"/>
    <property type="match status" value="1"/>
</dbReference>
<dbReference type="OrthoDB" id="9786026at2"/>
<organism evidence="1 2">
    <name type="scientific">Butyricicoccus porcorum</name>
    <dbReference type="NCBI Taxonomy" id="1945634"/>
    <lineage>
        <taxon>Bacteria</taxon>
        <taxon>Bacillati</taxon>
        <taxon>Bacillota</taxon>
        <taxon>Clostridia</taxon>
        <taxon>Eubacteriales</taxon>
        <taxon>Butyricicoccaceae</taxon>
        <taxon>Butyricicoccus</taxon>
    </lineage>
</organism>
<keyword evidence="2" id="KW-1185">Reference proteome</keyword>
<gene>
    <name evidence="1" type="ORF">CBW42_06785</name>
</gene>
<name>A0A252F482_9FIRM</name>
<dbReference type="Proteomes" id="UP000194903">
    <property type="component" value="Unassembled WGS sequence"/>
</dbReference>
<evidence type="ECO:0008006" key="3">
    <source>
        <dbReference type="Google" id="ProtNLM"/>
    </source>
</evidence>
<evidence type="ECO:0000313" key="2">
    <source>
        <dbReference type="Proteomes" id="UP000194903"/>
    </source>
</evidence>
<evidence type="ECO:0000313" key="1">
    <source>
        <dbReference type="EMBL" id="OUM20531.1"/>
    </source>
</evidence>